<dbReference type="PROSITE" id="PS51850">
    <property type="entry name" value="KARI_N"/>
    <property type="match status" value="1"/>
</dbReference>
<dbReference type="KEGG" id="thas:C6Y53_04915"/>
<dbReference type="Gene3D" id="3.40.50.720">
    <property type="entry name" value="NAD(P)-binding Rossmann-like Domain"/>
    <property type="match status" value="1"/>
</dbReference>
<keyword evidence="4 9" id="KW-0028">Amino-acid biosynthesis</keyword>
<comment type="similarity">
    <text evidence="3 9">Belongs to the ketol-acid reductoisomerase family.</text>
</comment>
<comment type="catalytic activity">
    <reaction evidence="7">
        <text>(2R)-2,3-dihydroxy-3-methylbutanoate + NADP(+) = (2S)-2-acetolactate + NADPH + H(+)</text>
        <dbReference type="Rhea" id="RHEA:22068"/>
        <dbReference type="ChEBI" id="CHEBI:15378"/>
        <dbReference type="ChEBI" id="CHEBI:49072"/>
        <dbReference type="ChEBI" id="CHEBI:57783"/>
        <dbReference type="ChEBI" id="CHEBI:58349"/>
        <dbReference type="ChEBI" id="CHEBI:58476"/>
        <dbReference type="EC" id="1.1.1.86"/>
    </reaction>
</comment>
<dbReference type="GO" id="GO:0046872">
    <property type="term" value="F:metal ion binding"/>
    <property type="evidence" value="ECO:0007669"/>
    <property type="project" value="UniProtKB-UniRule"/>
</dbReference>
<evidence type="ECO:0000259" key="11">
    <source>
        <dbReference type="PROSITE" id="PS51851"/>
    </source>
</evidence>
<keyword evidence="9" id="KW-0460">Magnesium</keyword>
<proteinExistence type="inferred from homology"/>
<protein>
    <recommendedName>
        <fullName evidence="8">Ketol-acid reductoisomerase</fullName>
        <ecNumber evidence="8">1.1.1.86</ecNumber>
    </recommendedName>
</protein>
<evidence type="ECO:0000259" key="10">
    <source>
        <dbReference type="PROSITE" id="PS51850"/>
    </source>
</evidence>
<name>A0A2S0MMK4_9RHOB</name>
<feature type="domain" description="KARI N-terminal Rossmann" evidence="10">
    <location>
        <begin position="19"/>
        <end position="199"/>
    </location>
</feature>
<dbReference type="EC" id="1.1.1.86" evidence="8"/>
<dbReference type="GO" id="GO:0016853">
    <property type="term" value="F:isomerase activity"/>
    <property type="evidence" value="ECO:0007669"/>
    <property type="project" value="UniProtKB-KW"/>
</dbReference>
<feature type="binding site" evidence="9">
    <location>
        <position position="212"/>
    </location>
    <ligand>
        <name>Mg(2+)</name>
        <dbReference type="ChEBI" id="CHEBI:18420"/>
        <label>1</label>
    </ligand>
</feature>
<dbReference type="InterPro" id="IPR008927">
    <property type="entry name" value="6-PGluconate_DH-like_C_sf"/>
</dbReference>
<dbReference type="SUPFAM" id="SSF48179">
    <property type="entry name" value="6-phosphogluconate dehydrogenase C-terminal domain-like"/>
    <property type="match status" value="1"/>
</dbReference>
<keyword evidence="13" id="KW-1185">Reference proteome</keyword>
<feature type="binding site" evidence="9">
    <location>
        <position position="208"/>
    </location>
    <ligand>
        <name>Mg(2+)</name>
        <dbReference type="ChEBI" id="CHEBI:18420"/>
        <label>2</label>
    </ligand>
</feature>
<evidence type="ECO:0000256" key="1">
    <source>
        <dbReference type="ARBA" id="ARBA00004864"/>
    </source>
</evidence>
<dbReference type="InterPro" id="IPR013023">
    <property type="entry name" value="KARI"/>
</dbReference>
<reference evidence="13" key="1">
    <citation type="submission" date="2018-03" db="EMBL/GenBank/DDBJ databases">
        <title>Genomic analysis of the strain SH-1 isolated from shrimp intestine.</title>
        <authorList>
            <person name="Kim Y.-S."/>
            <person name="Kim S.-E."/>
            <person name="Kim K.-H."/>
        </authorList>
    </citation>
    <scope>NUCLEOTIDE SEQUENCE [LARGE SCALE GENOMIC DNA]</scope>
    <source>
        <strain evidence="13">SH-1</strain>
    </source>
</reference>
<keyword evidence="12" id="KW-0413">Isomerase</keyword>
<dbReference type="SUPFAM" id="SSF51735">
    <property type="entry name" value="NAD(P)-binding Rossmann-fold domains"/>
    <property type="match status" value="1"/>
</dbReference>
<dbReference type="NCBIfam" id="TIGR00465">
    <property type="entry name" value="ilvC"/>
    <property type="match status" value="1"/>
</dbReference>
<evidence type="ECO:0000256" key="4">
    <source>
        <dbReference type="ARBA" id="ARBA00022605"/>
    </source>
</evidence>
<dbReference type="UniPathway" id="UPA00049">
    <property type="reaction ID" value="UER00060"/>
</dbReference>
<evidence type="ECO:0000313" key="12">
    <source>
        <dbReference type="EMBL" id="AVO37110.1"/>
    </source>
</evidence>
<evidence type="ECO:0000256" key="2">
    <source>
        <dbReference type="ARBA" id="ARBA00004885"/>
    </source>
</evidence>
<dbReference type="InterPro" id="IPR000506">
    <property type="entry name" value="KARI_C"/>
</dbReference>
<comment type="pathway">
    <text evidence="1">Amino-acid biosynthesis; L-valine biosynthesis; L-valine from pyruvate: step 2/4.</text>
</comment>
<evidence type="ECO:0000313" key="13">
    <source>
        <dbReference type="Proteomes" id="UP000237655"/>
    </source>
</evidence>
<keyword evidence="9" id="KW-0479">Metal-binding</keyword>
<organism evidence="12 13">
    <name type="scientific">Pukyongiella litopenaei</name>
    <dbReference type="NCBI Taxonomy" id="2605946"/>
    <lineage>
        <taxon>Bacteria</taxon>
        <taxon>Pseudomonadati</taxon>
        <taxon>Pseudomonadota</taxon>
        <taxon>Alphaproteobacteria</taxon>
        <taxon>Rhodobacterales</taxon>
        <taxon>Paracoccaceae</taxon>
        <taxon>Pukyongiella</taxon>
    </lineage>
</organism>
<dbReference type="PANTHER" id="PTHR21371:SF1">
    <property type="entry name" value="KETOL-ACID REDUCTOISOMERASE, MITOCHONDRIAL"/>
    <property type="match status" value="1"/>
</dbReference>
<keyword evidence="6 9" id="KW-0100">Branched-chain amino acid biosynthesis</keyword>
<dbReference type="InterPro" id="IPR013116">
    <property type="entry name" value="KARI_N"/>
</dbReference>
<dbReference type="Gene3D" id="6.10.240.10">
    <property type="match status" value="1"/>
</dbReference>
<dbReference type="GO" id="GO:0004455">
    <property type="term" value="F:ketol-acid reductoisomerase activity"/>
    <property type="evidence" value="ECO:0007669"/>
    <property type="project" value="UniProtKB-UniRule"/>
</dbReference>
<dbReference type="GO" id="GO:0009099">
    <property type="term" value="P:L-valine biosynthetic process"/>
    <property type="evidence" value="ECO:0007669"/>
    <property type="project" value="UniProtKB-UniRule"/>
</dbReference>
<sequence length="347" mass="38563">MITLRNLKYQISNEGDHEMANWYFDKDADLAWVEGKTIGIFGYGNQGRSQALNMRDAGLNVIVGSRSDDSARKSRDDGFETLPLAEAAEKADVLFILVPDEVMPQIYEESLAPGLSAGNTLVFASGYNIHFKYIQPRADVNVIMIAPRMVGQGVRDTVVAGTGFPSLVAVHQDADGSAAKTMLGLSRAIGSTRMGVIESSFEEETIVDLFHEQFGSLHAIRRALEVLTEAGCSPEAAMLEMYASGEVREIGQYYVDHGLFGQLKLHSRTSEYGQLVYARGKPEQEEAHKNQLRAIVERIRDGSFAREWTEVQANGMTAMKEAQEEIENHPMMVEERKLYERLGRFSS</sequence>
<evidence type="ECO:0000256" key="9">
    <source>
        <dbReference type="PROSITE-ProRule" id="PRU01198"/>
    </source>
</evidence>
<feature type="binding site" evidence="9">
    <location>
        <position position="208"/>
    </location>
    <ligand>
        <name>Mg(2+)</name>
        <dbReference type="ChEBI" id="CHEBI:18420"/>
        <label>1</label>
    </ligand>
</feature>
<evidence type="ECO:0000256" key="5">
    <source>
        <dbReference type="ARBA" id="ARBA00023002"/>
    </source>
</evidence>
<evidence type="ECO:0000256" key="6">
    <source>
        <dbReference type="ARBA" id="ARBA00023304"/>
    </source>
</evidence>
<gene>
    <name evidence="12" type="primary">ilvC</name>
    <name evidence="12" type="ORF">C6Y53_04915</name>
</gene>
<dbReference type="UniPathway" id="UPA00047">
    <property type="reaction ID" value="UER00056"/>
</dbReference>
<dbReference type="GO" id="GO:0009097">
    <property type="term" value="P:isoleucine biosynthetic process"/>
    <property type="evidence" value="ECO:0007669"/>
    <property type="project" value="UniProtKB-UniRule"/>
</dbReference>
<dbReference type="Pfam" id="PF07991">
    <property type="entry name" value="KARI_N"/>
    <property type="match status" value="1"/>
</dbReference>
<evidence type="ECO:0000256" key="8">
    <source>
        <dbReference type="NCBIfam" id="TIGR00465"/>
    </source>
</evidence>
<keyword evidence="5 9" id="KW-0560">Oxidoreductase</keyword>
<dbReference type="Proteomes" id="UP000237655">
    <property type="component" value="Chromosome"/>
</dbReference>
<dbReference type="PANTHER" id="PTHR21371">
    <property type="entry name" value="KETOL-ACID REDUCTOISOMERASE, MITOCHONDRIAL"/>
    <property type="match status" value="1"/>
</dbReference>
<dbReference type="InterPro" id="IPR036291">
    <property type="entry name" value="NAD(P)-bd_dom_sf"/>
</dbReference>
<dbReference type="Pfam" id="PF01450">
    <property type="entry name" value="KARI_C"/>
    <property type="match status" value="1"/>
</dbReference>
<feature type="domain" description="KARI C-terminal knotted" evidence="11">
    <location>
        <begin position="200"/>
        <end position="345"/>
    </location>
</feature>
<accession>A0A2S0MMK4</accession>
<dbReference type="PROSITE" id="PS51851">
    <property type="entry name" value="KARI_C"/>
    <property type="match status" value="1"/>
</dbReference>
<comment type="pathway">
    <text evidence="2">Amino-acid biosynthesis; L-isoleucine biosynthesis; L-isoleucine from 2-oxobutanoate: step 2/4.</text>
</comment>
<comment type="caution">
    <text evidence="9">Lacks conserved residue(s) required for the propagation of feature annotation.</text>
</comment>
<dbReference type="EMBL" id="CP027665">
    <property type="protein sequence ID" value="AVO37110.1"/>
    <property type="molecule type" value="Genomic_DNA"/>
</dbReference>
<evidence type="ECO:0000256" key="7">
    <source>
        <dbReference type="ARBA" id="ARBA00049021"/>
    </source>
</evidence>
<evidence type="ECO:0000256" key="3">
    <source>
        <dbReference type="ARBA" id="ARBA00010318"/>
    </source>
</evidence>
<dbReference type="AlphaFoldDB" id="A0A2S0MMK4"/>